<feature type="binding site" evidence="2">
    <location>
        <position position="63"/>
    </location>
    <ligand>
        <name>CoA</name>
        <dbReference type="ChEBI" id="CHEBI:57287"/>
    </ligand>
</feature>
<dbReference type="Pfam" id="PF22636">
    <property type="entry name" value="FlK"/>
    <property type="match status" value="1"/>
</dbReference>
<dbReference type="PANTHER" id="PTHR36934">
    <property type="entry name" value="BLR0278 PROTEIN"/>
    <property type="match status" value="1"/>
</dbReference>
<feature type="active site" evidence="1">
    <location>
        <position position="44"/>
    </location>
</feature>
<proteinExistence type="predicted"/>
<dbReference type="Gene3D" id="3.10.129.10">
    <property type="entry name" value="Hotdog Thioesterase"/>
    <property type="match status" value="1"/>
</dbReference>
<feature type="active site" evidence="1">
    <location>
        <position position="70"/>
    </location>
</feature>
<name>A0A1L8D4P2_9THEO</name>
<protein>
    <submittedName>
        <fullName evidence="4">Thioesterase</fullName>
    </submittedName>
</protein>
<evidence type="ECO:0000313" key="4">
    <source>
        <dbReference type="EMBL" id="GAV26041.1"/>
    </source>
</evidence>
<feature type="binding site" evidence="2">
    <location>
        <position position="114"/>
    </location>
    <ligand>
        <name>substrate</name>
    </ligand>
</feature>
<gene>
    <name evidence="4" type="ORF">ciss_19740</name>
</gene>
<dbReference type="InterPro" id="IPR054485">
    <property type="entry name" value="FlK-like_dom"/>
</dbReference>
<dbReference type="RefSeq" id="WP_075866220.1">
    <property type="nucleotide sequence ID" value="NZ_BDJL01000125.1"/>
</dbReference>
<comment type="caution">
    <text evidence="4">The sequence shown here is derived from an EMBL/GenBank/DDBJ whole genome shotgun (WGS) entry which is preliminary data.</text>
</comment>
<accession>A0A1L8D4P2</accession>
<dbReference type="InterPro" id="IPR029069">
    <property type="entry name" value="HotDog_dom_sf"/>
</dbReference>
<dbReference type="PANTHER" id="PTHR36934:SF1">
    <property type="entry name" value="THIOESTERASE DOMAIN-CONTAINING PROTEIN"/>
    <property type="match status" value="1"/>
</dbReference>
<dbReference type="PIRSF" id="PIRSF014972">
    <property type="entry name" value="FlK"/>
    <property type="match status" value="1"/>
</dbReference>
<keyword evidence="5" id="KW-1185">Reference proteome</keyword>
<feature type="domain" description="Fluoroacetyl-CoA-specific thioesterase-like" evidence="3">
    <location>
        <begin position="17"/>
        <end position="119"/>
    </location>
</feature>
<dbReference type="OrthoDB" id="6902891at2"/>
<dbReference type="AlphaFoldDB" id="A0A1L8D4P2"/>
<reference evidence="5" key="1">
    <citation type="submission" date="2016-12" db="EMBL/GenBank/DDBJ databases">
        <title>Draft Genome Sequences od Carboxydothermus pertinax and islandicus, Hydrogenogenic Carboxydotrophic Bacteria.</title>
        <authorList>
            <person name="Fukuyama Y."/>
            <person name="Ohmae K."/>
            <person name="Yoneda Y."/>
            <person name="Yoshida T."/>
            <person name="Sako Y."/>
        </authorList>
    </citation>
    <scope>NUCLEOTIDE SEQUENCE [LARGE SCALE GENOMIC DNA]</scope>
    <source>
        <strain evidence="5">SET</strain>
    </source>
</reference>
<evidence type="ECO:0000256" key="2">
    <source>
        <dbReference type="PIRSR" id="PIRSR014972-2"/>
    </source>
</evidence>
<dbReference type="EMBL" id="BDJL01000125">
    <property type="protein sequence ID" value="GAV26041.1"/>
    <property type="molecule type" value="Genomic_DNA"/>
</dbReference>
<sequence length="131" mass="13935">MAGNLIEGLEGTARTTVSLEKTAKVVGSGSLEVFATPMMVALMEEAAVNAVASALSPEETTVGTKIEVSHIKASPVGALVEAKAKLISVEGRKLTFLVEAFDEQGKIGEGRHERVRVNIEKFLEKVGRKEN</sequence>
<dbReference type="SUPFAM" id="SSF54637">
    <property type="entry name" value="Thioesterase/thiol ester dehydrase-isomerase"/>
    <property type="match status" value="1"/>
</dbReference>
<evidence type="ECO:0000256" key="1">
    <source>
        <dbReference type="PIRSR" id="PIRSR014972-1"/>
    </source>
</evidence>
<dbReference type="Proteomes" id="UP000187338">
    <property type="component" value="Unassembled WGS sequence"/>
</dbReference>
<evidence type="ECO:0000313" key="5">
    <source>
        <dbReference type="Proteomes" id="UP000187338"/>
    </source>
</evidence>
<evidence type="ECO:0000259" key="3">
    <source>
        <dbReference type="Pfam" id="PF22636"/>
    </source>
</evidence>
<organism evidence="4 5">
    <name type="scientific">Carboxydothermus islandicus</name>
    <dbReference type="NCBI Taxonomy" id="661089"/>
    <lineage>
        <taxon>Bacteria</taxon>
        <taxon>Bacillati</taxon>
        <taxon>Bacillota</taxon>
        <taxon>Clostridia</taxon>
        <taxon>Thermoanaerobacterales</taxon>
        <taxon>Thermoanaerobacteraceae</taxon>
        <taxon>Carboxydothermus</taxon>
    </lineage>
</organism>
<feature type="active site" evidence="1">
    <location>
        <position position="36"/>
    </location>
</feature>
<feature type="binding site" evidence="2">
    <location>
        <position position="63"/>
    </location>
    <ligand>
        <name>substrate</name>
    </ligand>
</feature>
<dbReference type="InterPro" id="IPR025540">
    <property type="entry name" value="FlK"/>
</dbReference>
<dbReference type="STRING" id="661089.ciss_19740"/>